<accession>A0ABV5G7A4</accession>
<dbReference type="Proteomes" id="UP001589575">
    <property type="component" value="Unassembled WGS sequence"/>
</dbReference>
<evidence type="ECO:0000313" key="1">
    <source>
        <dbReference type="EMBL" id="MFB9074308.1"/>
    </source>
</evidence>
<comment type="caution">
    <text evidence="1">The sequence shown here is derived from an EMBL/GenBank/DDBJ whole genome shotgun (WGS) entry which is preliminary data.</text>
</comment>
<reference evidence="1 2" key="1">
    <citation type="submission" date="2024-09" db="EMBL/GenBank/DDBJ databases">
        <authorList>
            <person name="Sun Q."/>
            <person name="Mori K."/>
        </authorList>
    </citation>
    <scope>NUCLEOTIDE SEQUENCE [LARGE SCALE GENOMIC DNA]</scope>
    <source>
        <strain evidence="1 2">CCM 7609</strain>
    </source>
</reference>
<gene>
    <name evidence="1" type="ORF">ACFFX0_25180</name>
</gene>
<evidence type="ECO:0000313" key="2">
    <source>
        <dbReference type="Proteomes" id="UP001589575"/>
    </source>
</evidence>
<dbReference type="EMBL" id="JBHMFI010000002">
    <property type="protein sequence ID" value="MFB9074308.1"/>
    <property type="molecule type" value="Genomic_DNA"/>
</dbReference>
<name>A0ABV5G7A4_9MICC</name>
<proteinExistence type="predicted"/>
<keyword evidence="2" id="KW-1185">Reference proteome</keyword>
<sequence>MLWVRVPLGALLEKAATPSRFRGSSGLHGLPDQSLAHVLPTICAETASSSRSATAFKSSSNRSA</sequence>
<protein>
    <submittedName>
        <fullName evidence="1">Uncharacterized protein</fullName>
    </submittedName>
</protein>
<organism evidence="1 2">
    <name type="scientific">Citricoccus parietis</name>
    <dbReference type="NCBI Taxonomy" id="592307"/>
    <lineage>
        <taxon>Bacteria</taxon>
        <taxon>Bacillati</taxon>
        <taxon>Actinomycetota</taxon>
        <taxon>Actinomycetes</taxon>
        <taxon>Micrococcales</taxon>
        <taxon>Micrococcaceae</taxon>
        <taxon>Citricoccus</taxon>
    </lineage>
</organism>